<sequence>MTQTKENVLDHKEFPVFALQCKLLIFFACWSHHLSWRRSDERCQSHYLCGKFSFFKVATMNNQESNSTTSALPAMYAWKRVKVVLFACLILSILMKMTWSAWWITIFVRLVMIAMMQLTVFGLFERWPKRLPGWMARWVLQIAAVAIVVPFAAAIAYTLTTLGDPVPWYETKSKLSGFGEMIGAGLLFSPWIAMSALYRHINDQAQRQALSFELERSEFARDALDSRLRLLQAQVEPHFLFNTLANVRELVDSQSDQASQVLNSLIAYLRAAVPNLNNAATTLGQELELVRAYLELMHMRMPDRMQFSIKVDEAALKVQCPPMTLLTLVENAVRHGIDPSEEGGEINVTVRIKGERCIAQVSDTGIGLGANQGGQGSQGLGTGLANLRERLQLLFSNQAHLSLTSLEPHGFLAEIDFPTQMQAATTISSKGA</sequence>
<dbReference type="Gene3D" id="3.30.565.10">
    <property type="entry name" value="Histidine kinase-like ATPase, C-terminal domain"/>
    <property type="match status" value="1"/>
</dbReference>
<keyword evidence="1" id="KW-0812">Transmembrane</keyword>
<dbReference type="PANTHER" id="PTHR34220">
    <property type="entry name" value="SENSOR HISTIDINE KINASE YPDA"/>
    <property type="match status" value="1"/>
</dbReference>
<evidence type="ECO:0000313" key="3">
    <source>
        <dbReference type="EMBL" id="MBC3910522.1"/>
    </source>
</evidence>
<protein>
    <submittedName>
        <fullName evidence="3">Histidine kinase</fullName>
    </submittedName>
</protein>
<feature type="transmembrane region" description="Helical" evidence="1">
    <location>
        <begin position="101"/>
        <end position="124"/>
    </location>
</feature>
<dbReference type="InterPro" id="IPR036890">
    <property type="entry name" value="HATPase_C_sf"/>
</dbReference>
<dbReference type="InterPro" id="IPR003594">
    <property type="entry name" value="HATPase_dom"/>
</dbReference>
<dbReference type="SUPFAM" id="SSF55874">
    <property type="entry name" value="ATPase domain of HSP90 chaperone/DNA topoisomerase II/histidine kinase"/>
    <property type="match status" value="1"/>
</dbReference>
<gene>
    <name evidence="3" type="ORF">H8L47_23430</name>
</gene>
<keyword evidence="1" id="KW-1133">Transmembrane helix</keyword>
<dbReference type="PROSITE" id="PS50109">
    <property type="entry name" value="HIS_KIN"/>
    <property type="match status" value="1"/>
</dbReference>
<evidence type="ECO:0000259" key="2">
    <source>
        <dbReference type="PROSITE" id="PS50109"/>
    </source>
</evidence>
<dbReference type="EMBL" id="JACOFX010000017">
    <property type="protein sequence ID" value="MBC3910522.1"/>
    <property type="molecule type" value="Genomic_DNA"/>
</dbReference>
<keyword evidence="3" id="KW-0808">Transferase</keyword>
<feature type="domain" description="Histidine kinase" evidence="2">
    <location>
        <begin position="235"/>
        <end position="421"/>
    </location>
</feature>
<dbReference type="Proteomes" id="UP000646911">
    <property type="component" value="Unassembled WGS sequence"/>
</dbReference>
<keyword evidence="3" id="KW-0418">Kinase</keyword>
<feature type="transmembrane region" description="Helical" evidence="1">
    <location>
        <begin position="136"/>
        <end position="157"/>
    </location>
</feature>
<comment type="caution">
    <text evidence="3">The sequence shown here is derived from an EMBL/GenBank/DDBJ whole genome shotgun (WGS) entry which is preliminary data.</text>
</comment>
<keyword evidence="1" id="KW-0472">Membrane</keyword>
<dbReference type="InterPro" id="IPR050640">
    <property type="entry name" value="Bact_2-comp_sensor_kinase"/>
</dbReference>
<accession>A0ABR6ZFL3</accession>
<keyword evidence="4" id="KW-1185">Reference proteome</keyword>
<proteinExistence type="predicted"/>
<dbReference type="PANTHER" id="PTHR34220:SF9">
    <property type="entry name" value="SIGNAL TRANSDUCTION HISTIDINE KINASE INTERNAL REGION DOMAIN-CONTAINING PROTEIN"/>
    <property type="match status" value="1"/>
</dbReference>
<organism evidence="3 4">
    <name type="scientific">Undibacterium umbellatum</name>
    <dbReference type="NCBI Taxonomy" id="2762300"/>
    <lineage>
        <taxon>Bacteria</taxon>
        <taxon>Pseudomonadati</taxon>
        <taxon>Pseudomonadota</taxon>
        <taxon>Betaproteobacteria</taxon>
        <taxon>Burkholderiales</taxon>
        <taxon>Oxalobacteraceae</taxon>
        <taxon>Undibacterium</taxon>
    </lineage>
</organism>
<reference evidence="3 4" key="1">
    <citation type="submission" date="2020-08" db="EMBL/GenBank/DDBJ databases">
        <title>Novel species isolated from subtropical streams in China.</title>
        <authorList>
            <person name="Lu H."/>
        </authorList>
    </citation>
    <scope>NUCLEOTIDE SEQUENCE [LARGE SCALE GENOMIC DNA]</scope>
    <source>
        <strain evidence="3 4">NL8W</strain>
    </source>
</reference>
<dbReference type="RefSeq" id="WP_186956024.1">
    <property type="nucleotide sequence ID" value="NZ_JACOFX010000017.1"/>
</dbReference>
<dbReference type="InterPro" id="IPR005467">
    <property type="entry name" value="His_kinase_dom"/>
</dbReference>
<feature type="transmembrane region" description="Helical" evidence="1">
    <location>
        <begin position="177"/>
        <end position="198"/>
    </location>
</feature>
<evidence type="ECO:0000313" key="4">
    <source>
        <dbReference type="Proteomes" id="UP000646911"/>
    </source>
</evidence>
<dbReference type="SMART" id="SM00387">
    <property type="entry name" value="HATPase_c"/>
    <property type="match status" value="1"/>
</dbReference>
<dbReference type="Pfam" id="PF06580">
    <property type="entry name" value="His_kinase"/>
    <property type="match status" value="1"/>
</dbReference>
<dbReference type="GO" id="GO:0016301">
    <property type="term" value="F:kinase activity"/>
    <property type="evidence" value="ECO:0007669"/>
    <property type="project" value="UniProtKB-KW"/>
</dbReference>
<dbReference type="InterPro" id="IPR010559">
    <property type="entry name" value="Sig_transdc_His_kin_internal"/>
</dbReference>
<evidence type="ECO:0000256" key="1">
    <source>
        <dbReference type="SAM" id="Phobius"/>
    </source>
</evidence>
<feature type="transmembrane region" description="Helical" evidence="1">
    <location>
        <begin position="77"/>
        <end position="95"/>
    </location>
</feature>
<dbReference type="Pfam" id="PF02518">
    <property type="entry name" value="HATPase_c"/>
    <property type="match status" value="1"/>
</dbReference>
<name>A0ABR6ZFL3_9BURK</name>